<dbReference type="InterPro" id="IPR016024">
    <property type="entry name" value="ARM-type_fold"/>
</dbReference>
<dbReference type="Pfam" id="PF13646">
    <property type="entry name" value="HEAT_2"/>
    <property type="match status" value="1"/>
</dbReference>
<dbReference type="InterPro" id="IPR011989">
    <property type="entry name" value="ARM-like"/>
</dbReference>
<name>A0ABX3NX09_9BACT</name>
<sequence length="975" mass="111144">MAFTVEQLRPFNEHITPGYKSQDVKNNIVLVNDYLTGKTNTLTGLANAYDNYYFKDLTMLLQLPQQWNHNDQLALNVITAPEIWLNVMQSFIIRMAQQVDATGTEQDWNTLLAFLQNHVTLLEVFHFILNSFKDQFGEEKVHPHAIQLKWLKEYLGAADKNTLTALIKHYSGVYDQYSKSGFHLNFLELLMECLPAEVDEYFQSNIDDGQLFNFPAIDQALKYNGEKYLAYIIERIKTHLGYIKHRANVENRFYALVILQDKYPGSVNDLLIAVSNDYLSLYPEINKSGWERQINDGKGMYVMSTLAAKILMEADTVSTKEKLWDLIQQTNYLQQTVLNLLVNTFQAESLPFLLKAMKASVDGITYHEHVLGLIKRFDSEKHNEALWDLVLHKSKQLRQLAVEKLGDAENALEKSKALLSHKKTDVRQAAAQILSLLPSPEAKAVLRKAIGSEKNDDARDVMVLAVAEELYANIDDNMLAQVVADARERGKLAAPLEAWLNEVDLPALYYSTGTQLTNDEVRFLLYRMGRVKTMRSDLEARLIINRLDIEKSAGFALQLIKLFIEKETKPEHKYLLALSALLGNDAVADKIRITIDKWIDNSRFKMAEYGVGALALQGSNKALRWVELYSRKYKTKKANVGAAALLALEAAAEELNITVYELGDRIVPDFGFEGLFREFTVDGDNYRAFIDSNFKIAFFNDDNKKLKAIPASAANELKDEFKAIAKEVKDIVKSQSSRLEHYLVVQRRWNKEQWQQFFLTNPVMFIYATKLLWGVYDNNELKQCFYCQEDTTLMDADDNEISLEENAQIGIVHPLQLSAEALKTWQRKFFDLSIEPVFSQLDRNIHSLVPEQKEVTIVRTFDGTKTEPGSIRGTLEKYGWRKGPTGDGGSVDTFFKDEDASELMAVLEVEGVNVAGFDADMNAQLGRLYFRQRVGKNKWITPPKDDKDPVLIPLGKLPEVFYSEVISAIKAIKVR</sequence>
<evidence type="ECO:0000313" key="3">
    <source>
        <dbReference type="Proteomes" id="UP000192277"/>
    </source>
</evidence>
<protein>
    <recommendedName>
        <fullName evidence="1">DUF4132 domain-containing protein</fullName>
    </recommendedName>
</protein>
<reference evidence="2 3" key="1">
    <citation type="submission" date="2016-04" db="EMBL/GenBank/DDBJ databases">
        <authorList>
            <person name="Chen L."/>
            <person name="Zhuang W."/>
            <person name="Wang G."/>
        </authorList>
    </citation>
    <scope>NUCLEOTIDE SEQUENCE [LARGE SCALE GENOMIC DNA]</scope>
    <source>
        <strain evidence="3">GR20</strain>
    </source>
</reference>
<dbReference type="EMBL" id="LWBO01000012">
    <property type="protein sequence ID" value="OQP48805.1"/>
    <property type="molecule type" value="Genomic_DNA"/>
</dbReference>
<dbReference type="InterPro" id="IPR025406">
    <property type="entry name" value="DUF4132"/>
</dbReference>
<evidence type="ECO:0000313" key="2">
    <source>
        <dbReference type="EMBL" id="OQP48805.1"/>
    </source>
</evidence>
<proteinExistence type="predicted"/>
<organism evidence="2 3">
    <name type="scientific">Niastella koreensis</name>
    <dbReference type="NCBI Taxonomy" id="354356"/>
    <lineage>
        <taxon>Bacteria</taxon>
        <taxon>Pseudomonadati</taxon>
        <taxon>Bacteroidota</taxon>
        <taxon>Chitinophagia</taxon>
        <taxon>Chitinophagales</taxon>
        <taxon>Chitinophagaceae</taxon>
        <taxon>Niastella</taxon>
    </lineage>
</organism>
<dbReference type="RefSeq" id="WP_014222030.1">
    <property type="nucleotide sequence ID" value="NZ_LWBO01000012.1"/>
</dbReference>
<accession>A0ABX3NX09</accession>
<keyword evidence="3" id="KW-1185">Reference proteome</keyword>
<dbReference type="Proteomes" id="UP000192277">
    <property type="component" value="Unassembled WGS sequence"/>
</dbReference>
<gene>
    <name evidence="2" type="ORF">A4D02_08880</name>
</gene>
<evidence type="ECO:0000259" key="1">
    <source>
        <dbReference type="Pfam" id="PF13569"/>
    </source>
</evidence>
<comment type="caution">
    <text evidence="2">The sequence shown here is derived from an EMBL/GenBank/DDBJ whole genome shotgun (WGS) entry which is preliminary data.</text>
</comment>
<dbReference type="Gene3D" id="1.25.10.10">
    <property type="entry name" value="Leucine-rich Repeat Variant"/>
    <property type="match status" value="1"/>
</dbReference>
<feature type="domain" description="DUF4132" evidence="1">
    <location>
        <begin position="704"/>
        <end position="880"/>
    </location>
</feature>
<dbReference type="Pfam" id="PF13569">
    <property type="entry name" value="DUF4132"/>
    <property type="match status" value="1"/>
</dbReference>
<dbReference type="SUPFAM" id="SSF48371">
    <property type="entry name" value="ARM repeat"/>
    <property type="match status" value="1"/>
</dbReference>